<evidence type="ECO:0000313" key="4">
    <source>
        <dbReference type="Proteomes" id="UP000317484"/>
    </source>
</evidence>
<dbReference type="InterPro" id="IPR036188">
    <property type="entry name" value="FAD/NAD-bd_sf"/>
</dbReference>
<dbReference type="PANTHER" id="PTHR43539">
    <property type="entry name" value="FLAVIN-BINDING MONOOXYGENASE-LIKE PROTEIN (AFU_ORTHOLOGUE AFUA_4G09220)"/>
    <property type="match status" value="1"/>
</dbReference>
<name>A0A521EAM0_9ACTN</name>
<evidence type="ECO:0000256" key="1">
    <source>
        <dbReference type="ARBA" id="ARBA00023002"/>
    </source>
</evidence>
<feature type="region of interest" description="Disordered" evidence="2">
    <location>
        <begin position="355"/>
        <end position="375"/>
    </location>
</feature>
<organism evidence="3 4">
    <name type="scientific">Geodermatophilus aquaeductus</name>
    <dbReference type="NCBI Taxonomy" id="1564161"/>
    <lineage>
        <taxon>Bacteria</taxon>
        <taxon>Bacillati</taxon>
        <taxon>Actinomycetota</taxon>
        <taxon>Actinomycetes</taxon>
        <taxon>Geodermatophilales</taxon>
        <taxon>Geodermatophilaceae</taxon>
        <taxon>Geodermatophilus</taxon>
    </lineage>
</organism>
<gene>
    <name evidence="3" type="ORF">SAMN06273567_104378</name>
</gene>
<dbReference type="PANTHER" id="PTHR43539:SF78">
    <property type="entry name" value="FLAVIN-CONTAINING MONOOXYGENASE"/>
    <property type="match status" value="1"/>
</dbReference>
<evidence type="ECO:0000313" key="3">
    <source>
        <dbReference type="EMBL" id="SMO80988.1"/>
    </source>
</evidence>
<dbReference type="InterPro" id="IPR050982">
    <property type="entry name" value="Auxin_biosynth/cation_transpt"/>
</dbReference>
<dbReference type="EMBL" id="FXTJ01000004">
    <property type="protein sequence ID" value="SMO80988.1"/>
    <property type="molecule type" value="Genomic_DNA"/>
</dbReference>
<protein>
    <submittedName>
        <fullName evidence="3">Putative flavoprotein involved in K+ transport</fullName>
    </submittedName>
</protein>
<dbReference type="PRINTS" id="PR00469">
    <property type="entry name" value="PNDRDTASEII"/>
</dbReference>
<dbReference type="GO" id="GO:0004497">
    <property type="term" value="F:monooxygenase activity"/>
    <property type="evidence" value="ECO:0007669"/>
    <property type="project" value="TreeGrafter"/>
</dbReference>
<sequence length="375" mass="40046">MSAPVEPFDVVVVGGGQAGLAAAWHLRRQGLRFLVLEAAAELGHTWRTRWESLRLFTPAEHDALPGLPFPAPAGTYPGKEAVAEYLRGYAAALDLPVELGARVTGLQRTDGGFRLSTADRTYTARQVIVATGPFQTPFVPPLAAGLDDSVTQLHSAAYRSPDALPAGPALVVGGGNSGFQIAAELAAARPVELSVGAAYPALPQRLLGRDLFWWLTRLGLMRVTANSRLGRRMRSQETLIGSSRRGLQRTGVRFRPRLVEAAGRTVRFADGTSREVGVVVWATGYRPDHSWIDVPGVLRDGRVVHARGISDVPGLYFLGLPWQHTRGSALLGFVADDAAHVAAQVGRTAAVINSGRVPGPRGAPDAQVAPHQVRK</sequence>
<dbReference type="RefSeq" id="WP_142458953.1">
    <property type="nucleotide sequence ID" value="NZ_FXTJ01000004.1"/>
</dbReference>
<dbReference type="Proteomes" id="UP000317484">
    <property type="component" value="Unassembled WGS sequence"/>
</dbReference>
<dbReference type="SUPFAM" id="SSF51905">
    <property type="entry name" value="FAD/NAD(P)-binding domain"/>
    <property type="match status" value="2"/>
</dbReference>
<dbReference type="Pfam" id="PF13738">
    <property type="entry name" value="Pyr_redox_3"/>
    <property type="match status" value="1"/>
</dbReference>
<dbReference type="GO" id="GO:0050660">
    <property type="term" value="F:flavin adenine dinucleotide binding"/>
    <property type="evidence" value="ECO:0007669"/>
    <property type="project" value="TreeGrafter"/>
</dbReference>
<accession>A0A521EAM0</accession>
<reference evidence="3 4" key="1">
    <citation type="submission" date="2017-05" db="EMBL/GenBank/DDBJ databases">
        <authorList>
            <person name="Varghese N."/>
            <person name="Submissions S."/>
        </authorList>
    </citation>
    <scope>NUCLEOTIDE SEQUENCE [LARGE SCALE GENOMIC DNA]</scope>
    <source>
        <strain evidence="3 4">DSM 46834</strain>
    </source>
</reference>
<dbReference type="AlphaFoldDB" id="A0A521EAM0"/>
<dbReference type="PRINTS" id="PR00368">
    <property type="entry name" value="FADPNR"/>
</dbReference>
<proteinExistence type="predicted"/>
<keyword evidence="4" id="KW-1185">Reference proteome</keyword>
<dbReference type="Gene3D" id="3.50.50.60">
    <property type="entry name" value="FAD/NAD(P)-binding domain"/>
    <property type="match status" value="1"/>
</dbReference>
<keyword evidence="1" id="KW-0560">Oxidoreductase</keyword>
<evidence type="ECO:0000256" key="2">
    <source>
        <dbReference type="SAM" id="MobiDB-lite"/>
    </source>
</evidence>